<evidence type="ECO:0000313" key="2">
    <source>
        <dbReference type="EMBL" id="MBM7714317.1"/>
    </source>
</evidence>
<dbReference type="InterPro" id="IPR011059">
    <property type="entry name" value="Metal-dep_hydrolase_composite"/>
</dbReference>
<dbReference type="SUPFAM" id="SSF51556">
    <property type="entry name" value="Metallo-dependent hydrolases"/>
    <property type="match status" value="1"/>
</dbReference>
<dbReference type="PANTHER" id="PTHR22642">
    <property type="entry name" value="IMIDAZOLONEPROPIONASE"/>
    <property type="match status" value="1"/>
</dbReference>
<proteinExistence type="predicted"/>
<accession>A0ABS2R3X4</accession>
<dbReference type="CDD" id="cd01300">
    <property type="entry name" value="YtcJ_like"/>
    <property type="match status" value="1"/>
</dbReference>
<dbReference type="InterPro" id="IPR033932">
    <property type="entry name" value="YtcJ-like"/>
</dbReference>
<evidence type="ECO:0000313" key="3">
    <source>
        <dbReference type="Proteomes" id="UP000823485"/>
    </source>
</evidence>
<evidence type="ECO:0000259" key="1">
    <source>
        <dbReference type="Pfam" id="PF07969"/>
    </source>
</evidence>
<reference evidence="2 3" key="1">
    <citation type="submission" date="2021-01" db="EMBL/GenBank/DDBJ databases">
        <title>Genomic Encyclopedia of Type Strains, Phase IV (KMG-IV): sequencing the most valuable type-strain genomes for metagenomic binning, comparative biology and taxonomic classification.</title>
        <authorList>
            <person name="Goeker M."/>
        </authorList>
    </citation>
    <scope>NUCLEOTIDE SEQUENCE [LARGE SCALE GENOMIC DNA]</scope>
    <source>
        <strain evidence="2 3">DSM 105453</strain>
    </source>
</reference>
<gene>
    <name evidence="2" type="ORF">JOC94_001289</name>
</gene>
<name>A0ABS2R3X4_9BACI</name>
<dbReference type="InterPro" id="IPR013108">
    <property type="entry name" value="Amidohydro_3"/>
</dbReference>
<keyword evidence="3" id="KW-1185">Reference proteome</keyword>
<organism evidence="2 3">
    <name type="scientific">Siminovitchia thermophila</name>
    <dbReference type="NCBI Taxonomy" id="1245522"/>
    <lineage>
        <taxon>Bacteria</taxon>
        <taxon>Bacillati</taxon>
        <taxon>Bacillota</taxon>
        <taxon>Bacilli</taxon>
        <taxon>Bacillales</taxon>
        <taxon>Bacillaceae</taxon>
        <taxon>Siminovitchia</taxon>
    </lineage>
</organism>
<protein>
    <submittedName>
        <fullName evidence="2">Amidohydrolase YtcJ</fullName>
    </submittedName>
</protein>
<dbReference type="EMBL" id="JAFBFH010000006">
    <property type="protein sequence ID" value="MBM7714317.1"/>
    <property type="molecule type" value="Genomic_DNA"/>
</dbReference>
<sequence>MFADVIFYNANIYTMDEVRPNATKVAVKNGKMIAFDENTNQMKGPSTKLVNVNGKTVLPGFIESHAHPLQYAAKLLQLDLRAEVTPDIESILHAVREKAKVTPKGEWILGTGWDDSKIKEKRFPTMDELSEAAPDHPVFLKRTCSHNAVANRLAFKASGLPDLPKDPEGGHFHIDPKTGKPSGLIQENAMHEFSVPLFSIEQLKDAMMQAQKQFFQWGITTVHEMAVTKNDMIVYQQLQKEESFRLKARLWLWAIDLMGWTGVQDEALKLGIESHLGNDRLNIQGLKYMLDGSVGGKTAALNRPYENDDNNNGILYMQQDHLNKLVSQSIKNNLRVSIHGIGERAIEMALKAISNAATPEENKRMRNRIEHCTLPTEEHLKQIAQYGIIAASSIGFIYSIGDSYLANLGKQRAEKVFPHASFKKYGIMSPGNSDLPVCDGNPLLGVYSAVVRKTIGGQQLGTAEAISVEDAIKAYTIDAAFSGFDENIIGSLSIGKYADFIVLNQDPFKTDPESLKDMKVTQTIVEGEIVFSDT</sequence>
<dbReference type="Gene3D" id="2.30.40.10">
    <property type="entry name" value="Urease, subunit C, domain 1"/>
    <property type="match status" value="1"/>
</dbReference>
<dbReference type="RefSeq" id="WP_077113143.1">
    <property type="nucleotide sequence ID" value="NZ_JAFBFH010000006.1"/>
</dbReference>
<dbReference type="PANTHER" id="PTHR22642:SF2">
    <property type="entry name" value="PROTEIN LONG AFTER FAR-RED 3"/>
    <property type="match status" value="1"/>
</dbReference>
<dbReference type="InterPro" id="IPR032466">
    <property type="entry name" value="Metal_Hydrolase"/>
</dbReference>
<dbReference type="Gene3D" id="3.10.310.70">
    <property type="match status" value="1"/>
</dbReference>
<dbReference type="Gene3D" id="3.20.20.140">
    <property type="entry name" value="Metal-dependent hydrolases"/>
    <property type="match status" value="1"/>
</dbReference>
<dbReference type="Pfam" id="PF07969">
    <property type="entry name" value="Amidohydro_3"/>
    <property type="match status" value="1"/>
</dbReference>
<feature type="domain" description="Amidohydrolase 3" evidence="1">
    <location>
        <begin position="49"/>
        <end position="531"/>
    </location>
</feature>
<dbReference type="SUPFAM" id="SSF51338">
    <property type="entry name" value="Composite domain of metallo-dependent hydrolases"/>
    <property type="match status" value="1"/>
</dbReference>
<comment type="caution">
    <text evidence="2">The sequence shown here is derived from an EMBL/GenBank/DDBJ whole genome shotgun (WGS) entry which is preliminary data.</text>
</comment>
<dbReference type="Proteomes" id="UP000823485">
    <property type="component" value="Unassembled WGS sequence"/>
</dbReference>